<evidence type="ECO:0000313" key="6">
    <source>
        <dbReference type="Proteomes" id="UP000034164"/>
    </source>
</evidence>
<organism evidence="5 6">
    <name type="scientific">[Emmonsia] crescens</name>
    <dbReference type="NCBI Taxonomy" id="73230"/>
    <lineage>
        <taxon>Eukaryota</taxon>
        <taxon>Fungi</taxon>
        <taxon>Dikarya</taxon>
        <taxon>Ascomycota</taxon>
        <taxon>Pezizomycotina</taxon>
        <taxon>Eurotiomycetes</taxon>
        <taxon>Eurotiomycetidae</taxon>
        <taxon>Onygenales</taxon>
        <taxon>Ajellomycetaceae</taxon>
        <taxon>Emergomyces</taxon>
    </lineage>
</organism>
<dbReference type="InterPro" id="IPR050523">
    <property type="entry name" value="AKR_Detox_Biosynth"/>
</dbReference>
<dbReference type="Proteomes" id="UP000034164">
    <property type="component" value="Unassembled WGS sequence"/>
</dbReference>
<dbReference type="OrthoDB" id="48988at2759"/>
<dbReference type="InterPro" id="IPR023210">
    <property type="entry name" value="NADP_OxRdtase_dom"/>
</dbReference>
<accession>A0A0G2HPR6</accession>
<sequence>MAVQVDLPSTLKTSVESSKAEYTQLGKSGLRASVPIFGTMSLARSKWSKWVKNEDQALPLLKMVYDRGINSCDTAGLYSNGTAEEMVGKAIKKYDIPRHKVAIMTKCWAPVSEHDDVFVLTYWGELSKSKYQKLMGPKDLSRPAIFNSIEAYLKRMGTDYLDLLIMHRVDPSAPIKETMEAFHHLIKSGKVSKLLLMERRGRQGYTMSQVALVWLSKRIACPVLGLSSSERMDEALAIRGQNLSEAEEQYLEEAYKPRALVGHG</sequence>
<dbReference type="Pfam" id="PF00248">
    <property type="entry name" value="Aldo_ket_red"/>
    <property type="match status" value="1"/>
</dbReference>
<dbReference type="Gene3D" id="3.20.20.100">
    <property type="entry name" value="NADP-dependent oxidoreductase domain"/>
    <property type="match status" value="2"/>
</dbReference>
<evidence type="ECO:0000256" key="1">
    <source>
        <dbReference type="ARBA" id="ARBA00022857"/>
    </source>
</evidence>
<name>A0A0G2HPR6_9EURO</name>
<comment type="similarity">
    <text evidence="3">Belongs to the aldo/keto reductase family. Aldo/keto reductase 2 subfamily.</text>
</comment>
<dbReference type="PANTHER" id="PTHR43364">
    <property type="entry name" value="NADH-SPECIFIC METHYLGLYOXAL REDUCTASE-RELATED"/>
    <property type="match status" value="1"/>
</dbReference>
<dbReference type="GO" id="GO:0016491">
    <property type="term" value="F:oxidoreductase activity"/>
    <property type="evidence" value="ECO:0007669"/>
    <property type="project" value="UniProtKB-KW"/>
</dbReference>
<comment type="caution">
    <text evidence="5">The sequence shown here is derived from an EMBL/GenBank/DDBJ whole genome shotgun (WGS) entry which is preliminary data.</text>
</comment>
<keyword evidence="1" id="KW-0521">NADP</keyword>
<evidence type="ECO:0000313" key="5">
    <source>
        <dbReference type="EMBL" id="KKZ58611.1"/>
    </source>
</evidence>
<protein>
    <submittedName>
        <fullName evidence="5">Alcohol dehydrogenase</fullName>
    </submittedName>
</protein>
<dbReference type="EMBL" id="LCZI01001708">
    <property type="protein sequence ID" value="KKZ58611.1"/>
    <property type="molecule type" value="Genomic_DNA"/>
</dbReference>
<gene>
    <name evidence="5" type="ORF">EMCG_05507</name>
</gene>
<keyword evidence="2" id="KW-0560">Oxidoreductase</keyword>
<dbReference type="AlphaFoldDB" id="A0A0G2HPR6"/>
<evidence type="ECO:0000259" key="4">
    <source>
        <dbReference type="Pfam" id="PF00248"/>
    </source>
</evidence>
<reference evidence="6" key="1">
    <citation type="journal article" date="2015" name="PLoS Genet.">
        <title>The dynamic genome and transcriptome of the human fungal pathogen Blastomyces and close relative Emmonsia.</title>
        <authorList>
            <person name="Munoz J.F."/>
            <person name="Gauthier G.M."/>
            <person name="Desjardins C.A."/>
            <person name="Gallo J.E."/>
            <person name="Holder J."/>
            <person name="Sullivan T.D."/>
            <person name="Marty A.J."/>
            <person name="Carmen J.C."/>
            <person name="Chen Z."/>
            <person name="Ding L."/>
            <person name="Gujja S."/>
            <person name="Magrini V."/>
            <person name="Misas E."/>
            <person name="Mitreva M."/>
            <person name="Priest M."/>
            <person name="Saif S."/>
            <person name="Whiston E.A."/>
            <person name="Young S."/>
            <person name="Zeng Q."/>
            <person name="Goldman W.E."/>
            <person name="Mardis E.R."/>
            <person name="Taylor J.W."/>
            <person name="McEwen J.G."/>
            <person name="Clay O.K."/>
            <person name="Klein B.S."/>
            <person name="Cuomo C.A."/>
        </authorList>
    </citation>
    <scope>NUCLEOTIDE SEQUENCE [LARGE SCALE GENOMIC DNA]</scope>
    <source>
        <strain evidence="6">UAMH 3008</strain>
    </source>
</reference>
<evidence type="ECO:0000256" key="3">
    <source>
        <dbReference type="ARBA" id="ARBA00038157"/>
    </source>
</evidence>
<dbReference type="PANTHER" id="PTHR43364:SF9">
    <property type="entry name" value="OXIDOREDUCTASE"/>
    <property type="match status" value="1"/>
</dbReference>
<dbReference type="SUPFAM" id="SSF51430">
    <property type="entry name" value="NAD(P)-linked oxidoreductase"/>
    <property type="match status" value="1"/>
</dbReference>
<evidence type="ECO:0000256" key="2">
    <source>
        <dbReference type="ARBA" id="ARBA00023002"/>
    </source>
</evidence>
<dbReference type="VEuPathDB" id="FungiDB:EMCG_05507"/>
<feature type="domain" description="NADP-dependent oxidoreductase" evidence="4">
    <location>
        <begin position="36"/>
        <end position="192"/>
    </location>
</feature>
<dbReference type="InterPro" id="IPR036812">
    <property type="entry name" value="NAD(P)_OxRdtase_dom_sf"/>
</dbReference>
<proteinExistence type="inferred from homology"/>